<sequence length="46" mass="4953">MTLGCYFGALHSGRTLTEGAVGSYYSQQLALVGLMMIHSASCTIRR</sequence>
<dbReference type="RefSeq" id="WP_244634033.1">
    <property type="nucleotide sequence ID" value="NZ_CP024636.1"/>
</dbReference>
<evidence type="ECO:0000313" key="1">
    <source>
        <dbReference type="EMBL" id="MDO6406087.1"/>
    </source>
</evidence>
<protein>
    <submittedName>
        <fullName evidence="1">Uncharacterized protein</fullName>
    </submittedName>
</protein>
<reference evidence="1" key="1">
    <citation type="submission" date="2023-07" db="EMBL/GenBank/DDBJ databases">
        <title>The extreme plant-growth-promoting properties of Pantoea phytobeneficialis PF55 revealed by functional and genomic analysis.</title>
        <authorList>
            <person name="Nascimento F.X."/>
            <person name="Marcio R.J."/>
        </authorList>
    </citation>
    <scope>NUCLEOTIDE SEQUENCE</scope>
    <source>
        <strain evidence="1">PF55</strain>
    </source>
</reference>
<accession>A0ABT8XRM3</accession>
<dbReference type="EMBL" id="JAUOOM010000004">
    <property type="protein sequence ID" value="MDO6406087.1"/>
    <property type="molecule type" value="Genomic_DNA"/>
</dbReference>
<gene>
    <name evidence="1" type="ORF">Q3404_05800</name>
</gene>
<comment type="caution">
    <text evidence="1">The sequence shown here is derived from an EMBL/GenBank/DDBJ whole genome shotgun (WGS) entry which is preliminary data.</text>
</comment>
<keyword evidence="2" id="KW-1185">Reference proteome</keyword>
<evidence type="ECO:0000313" key="2">
    <source>
        <dbReference type="Proteomes" id="UP001171299"/>
    </source>
</evidence>
<organism evidence="1 2">
    <name type="scientific">Pantoea phytobeneficialis</name>
    <dbReference type="NCBI Taxonomy" id="2052056"/>
    <lineage>
        <taxon>Bacteria</taxon>
        <taxon>Pseudomonadati</taxon>
        <taxon>Pseudomonadota</taxon>
        <taxon>Gammaproteobacteria</taxon>
        <taxon>Enterobacterales</taxon>
        <taxon>Erwiniaceae</taxon>
        <taxon>Pantoea</taxon>
    </lineage>
</organism>
<dbReference type="Proteomes" id="UP001171299">
    <property type="component" value="Unassembled WGS sequence"/>
</dbReference>
<name>A0ABT8XRM3_9GAMM</name>
<proteinExistence type="predicted"/>